<keyword evidence="2" id="KW-1133">Transmembrane helix</keyword>
<dbReference type="EMBL" id="PNEN01000087">
    <property type="protein sequence ID" value="PPJ61259.1"/>
    <property type="molecule type" value="Genomic_DNA"/>
</dbReference>
<dbReference type="Proteomes" id="UP000237631">
    <property type="component" value="Unassembled WGS sequence"/>
</dbReference>
<gene>
    <name evidence="3" type="ORF">CBER1_10938</name>
</gene>
<evidence type="ECO:0000313" key="4">
    <source>
        <dbReference type="Proteomes" id="UP000237631"/>
    </source>
</evidence>
<feature type="compositionally biased region" description="Polar residues" evidence="1">
    <location>
        <begin position="1"/>
        <end position="28"/>
    </location>
</feature>
<accession>A0A2S6CNG2</accession>
<keyword evidence="2" id="KW-0812">Transmembrane</keyword>
<sequence>MPSNEIRQSESETANGAETISDSGNPDTDATERPNSSEEEDDTNPPPPGESTEVSSPNGNNEANAPSAALVTSTIIVNAEASPPTVTTDVRTEASAAATFVTKSSDVQSTAVATTLPVSREITQAEFQSELIQTRTSSTSATANTAVLGASQQGESRSSGISSEELAGALVGAIVGTFLLTFAGMFLWMRKRRSETSRDRRPLSNDRLLGYGAAGAMRRADNGKLQTVHAWEQYIPQDLDDRVELTVDDTASLTKLQTSYLKRNLASLMQATASSSSIIKHCLAYMITQSSRLDNGSVAALLPPEFAMVAVEQPALNDNNPQAIAIRQAYAKWKPLTTYFRPEPQAEQNHHQTQSQAISNMAEAFTSAFAPWRRNSQDDRNARHRLMELLNNALSVAEQVFKQRGVYETSWEHSERRYSMNSRRITVTPELTKVTDEQGHII</sequence>
<reference evidence="4" key="1">
    <citation type="journal article" date="2017" name="bioRxiv">
        <title>Conservation of a gene cluster reveals novel cercosporin biosynthetic mechanisms and extends production to the genus Colletotrichum.</title>
        <authorList>
            <person name="de Jonge R."/>
            <person name="Ebert M.K."/>
            <person name="Huitt-Roehl C.R."/>
            <person name="Pal P."/>
            <person name="Suttle J.C."/>
            <person name="Spanner R.E."/>
            <person name="Neubauer J.D."/>
            <person name="Jurick W.M.II."/>
            <person name="Stott K.A."/>
            <person name="Secor G.A."/>
            <person name="Thomma B.P.H.J."/>
            <person name="Van de Peer Y."/>
            <person name="Townsend C.A."/>
            <person name="Bolton M.D."/>
        </authorList>
    </citation>
    <scope>NUCLEOTIDE SEQUENCE [LARGE SCALE GENOMIC DNA]</scope>
    <source>
        <strain evidence="4">CBS538.71</strain>
    </source>
</reference>
<protein>
    <submittedName>
        <fullName evidence="3">Uncharacterized protein</fullName>
    </submittedName>
</protein>
<feature type="region of interest" description="Disordered" evidence="1">
    <location>
        <begin position="1"/>
        <end position="65"/>
    </location>
</feature>
<name>A0A2S6CNG2_9PEZI</name>
<keyword evidence="2" id="KW-0472">Membrane</keyword>
<evidence type="ECO:0000256" key="2">
    <source>
        <dbReference type="SAM" id="Phobius"/>
    </source>
</evidence>
<feature type="transmembrane region" description="Helical" evidence="2">
    <location>
        <begin position="166"/>
        <end position="188"/>
    </location>
</feature>
<organism evidence="3 4">
    <name type="scientific">Cercospora berteroae</name>
    <dbReference type="NCBI Taxonomy" id="357750"/>
    <lineage>
        <taxon>Eukaryota</taxon>
        <taxon>Fungi</taxon>
        <taxon>Dikarya</taxon>
        <taxon>Ascomycota</taxon>
        <taxon>Pezizomycotina</taxon>
        <taxon>Dothideomycetes</taxon>
        <taxon>Dothideomycetidae</taxon>
        <taxon>Mycosphaerellales</taxon>
        <taxon>Mycosphaerellaceae</taxon>
        <taxon>Cercospora</taxon>
    </lineage>
</organism>
<evidence type="ECO:0000256" key="1">
    <source>
        <dbReference type="SAM" id="MobiDB-lite"/>
    </source>
</evidence>
<evidence type="ECO:0000313" key="3">
    <source>
        <dbReference type="EMBL" id="PPJ61259.1"/>
    </source>
</evidence>
<comment type="caution">
    <text evidence="3">The sequence shown here is derived from an EMBL/GenBank/DDBJ whole genome shotgun (WGS) entry which is preliminary data.</text>
</comment>
<dbReference type="OrthoDB" id="5421765at2759"/>
<feature type="compositionally biased region" description="Polar residues" evidence="1">
    <location>
        <begin position="52"/>
        <end position="65"/>
    </location>
</feature>
<dbReference type="AlphaFoldDB" id="A0A2S6CNG2"/>
<keyword evidence="4" id="KW-1185">Reference proteome</keyword>
<proteinExistence type="predicted"/>